<organism evidence="4 5">
    <name type="scientific">Actinomycetospora aurantiaca</name>
    <dbReference type="NCBI Taxonomy" id="3129233"/>
    <lineage>
        <taxon>Bacteria</taxon>
        <taxon>Bacillati</taxon>
        <taxon>Actinomycetota</taxon>
        <taxon>Actinomycetes</taxon>
        <taxon>Pseudonocardiales</taxon>
        <taxon>Pseudonocardiaceae</taxon>
        <taxon>Actinomycetospora</taxon>
    </lineage>
</organism>
<evidence type="ECO:0000256" key="2">
    <source>
        <dbReference type="SAM" id="Phobius"/>
    </source>
</evidence>
<dbReference type="InterPro" id="IPR025403">
    <property type="entry name" value="TgpA-like_C"/>
</dbReference>
<proteinExistence type="predicted"/>
<dbReference type="Proteomes" id="UP001385809">
    <property type="component" value="Unassembled WGS sequence"/>
</dbReference>
<feature type="transmembrane region" description="Helical" evidence="2">
    <location>
        <begin position="58"/>
        <end position="78"/>
    </location>
</feature>
<dbReference type="EMBL" id="JBBEGN010000025">
    <property type="protein sequence ID" value="MEJ2871615.1"/>
    <property type="molecule type" value="Genomic_DNA"/>
</dbReference>
<comment type="caution">
    <text evidence="4">The sequence shown here is derived from an EMBL/GenBank/DDBJ whole genome shotgun (WGS) entry which is preliminary data.</text>
</comment>
<protein>
    <submittedName>
        <fullName evidence="4">DUF4129 domain-containing protein</fullName>
    </submittedName>
</protein>
<evidence type="ECO:0000256" key="1">
    <source>
        <dbReference type="SAM" id="MobiDB-lite"/>
    </source>
</evidence>
<keyword evidence="2" id="KW-0472">Membrane</keyword>
<accession>A0ABU8MWD4</accession>
<evidence type="ECO:0000259" key="3">
    <source>
        <dbReference type="Pfam" id="PF13559"/>
    </source>
</evidence>
<feature type="compositionally biased region" description="Basic and acidic residues" evidence="1">
    <location>
        <begin position="98"/>
        <end position="116"/>
    </location>
</feature>
<keyword evidence="2" id="KW-1133">Transmembrane helix</keyword>
<feature type="domain" description="Protein-glutamine gamma-glutamyltransferase-like C-terminal" evidence="3">
    <location>
        <begin position="127"/>
        <end position="194"/>
    </location>
</feature>
<keyword evidence="2" id="KW-0812">Transmembrane</keyword>
<feature type="region of interest" description="Disordered" evidence="1">
    <location>
        <begin position="91"/>
        <end position="116"/>
    </location>
</feature>
<name>A0ABU8MWD4_9PSEU</name>
<sequence length="210" mass="22001">MAVPPPFTPDADEARELAARELAKAAYRAREPGVLEQVGRWLLDRLDDVVGLLTAQRAGGAGGVLVVVVLVVLVVVVVRARLGRAARAARTSSASLDDSGRTAADHRRRAEEHADAGRYDDAVREWMRALVRGLEERDVLVARPGRTAGEAAREASAVLPGAADALVDAARCFDETVYGGRSADAGSVARMRTAQDAVAGQRVTAGVAAG</sequence>
<reference evidence="4 5" key="1">
    <citation type="submission" date="2024-03" db="EMBL/GenBank/DDBJ databases">
        <title>Actinomycetospora sp. OC33-EN08, a novel actinomycete isolated from wild orchid (Aerides multiflora).</title>
        <authorList>
            <person name="Suriyachadkun C."/>
        </authorList>
    </citation>
    <scope>NUCLEOTIDE SEQUENCE [LARGE SCALE GENOMIC DNA]</scope>
    <source>
        <strain evidence="4 5">OC33-EN08</strain>
    </source>
</reference>
<dbReference type="Pfam" id="PF13559">
    <property type="entry name" value="DUF4129"/>
    <property type="match status" value="1"/>
</dbReference>
<keyword evidence="5" id="KW-1185">Reference proteome</keyword>
<gene>
    <name evidence="4" type="ORF">WCD74_27900</name>
</gene>
<evidence type="ECO:0000313" key="5">
    <source>
        <dbReference type="Proteomes" id="UP001385809"/>
    </source>
</evidence>
<evidence type="ECO:0000313" key="4">
    <source>
        <dbReference type="EMBL" id="MEJ2871615.1"/>
    </source>
</evidence>
<dbReference type="RefSeq" id="WP_337698185.1">
    <property type="nucleotide sequence ID" value="NZ_JBBEGN010000025.1"/>
</dbReference>